<evidence type="ECO:0000259" key="1">
    <source>
        <dbReference type="Pfam" id="PF13280"/>
    </source>
</evidence>
<feature type="domain" description="WCX" evidence="2">
    <location>
        <begin position="246"/>
        <end position="322"/>
    </location>
</feature>
<feature type="domain" description="WYL" evidence="1">
    <location>
        <begin position="148"/>
        <end position="218"/>
    </location>
</feature>
<dbReference type="InterPro" id="IPR026881">
    <property type="entry name" value="WYL_dom"/>
</dbReference>
<dbReference type="RefSeq" id="WP_019376719.1">
    <property type="nucleotide sequence ID" value="NZ_CP017962.1"/>
</dbReference>
<dbReference type="GeneID" id="71516152"/>
<dbReference type="KEGG" id="vhl:BME96_17220"/>
<dbReference type="EMBL" id="CP017962">
    <property type="protein sequence ID" value="APC49828.1"/>
    <property type="molecule type" value="Genomic_DNA"/>
</dbReference>
<dbReference type="Pfam" id="PF13280">
    <property type="entry name" value="WYL"/>
    <property type="match status" value="1"/>
</dbReference>
<accession>A0AAC9J239</accession>
<protein>
    <submittedName>
        <fullName evidence="3">WYL domain-containing protein</fullName>
    </submittedName>
</protein>
<gene>
    <name evidence="3" type="ORF">BME96_17220</name>
</gene>
<dbReference type="PROSITE" id="PS52050">
    <property type="entry name" value="WYL"/>
    <property type="match status" value="1"/>
</dbReference>
<dbReference type="Proteomes" id="UP000182945">
    <property type="component" value="Chromosome"/>
</dbReference>
<reference evidence="3 4" key="1">
    <citation type="submission" date="2016-11" db="EMBL/GenBank/DDBJ databases">
        <title>Complete genome sequencing of Virgibacillus halodenitrificans PDB-F2.</title>
        <authorList>
            <person name="Sun Z."/>
            <person name="Zhou Y."/>
            <person name="Li H."/>
        </authorList>
    </citation>
    <scope>NUCLEOTIDE SEQUENCE [LARGE SCALE GENOMIC DNA]</scope>
    <source>
        <strain evidence="3 4">PDB-F2</strain>
    </source>
</reference>
<dbReference type="PANTHER" id="PTHR34580">
    <property type="match status" value="1"/>
</dbReference>
<dbReference type="Pfam" id="PF25583">
    <property type="entry name" value="WCX"/>
    <property type="match status" value="1"/>
</dbReference>
<dbReference type="InterPro" id="IPR051534">
    <property type="entry name" value="CBASS_pafABC_assoc_protein"/>
</dbReference>
<dbReference type="PANTHER" id="PTHR34580:SF1">
    <property type="entry name" value="PROTEIN PAFC"/>
    <property type="match status" value="1"/>
</dbReference>
<proteinExistence type="predicted"/>
<sequence>MERSSNYRLLKIREILFQQTDDQNEMGISELVDKLRELMPERQLDHRTIKKDLETLDDMDFEVVTNKGKFGKNYYSHQTRLFETYQLRLMVDAILSAKFITTKEKKLLIEKLKQLTSKQIAKTLPEPVLFSQSANIDYELVKLNIDFVHRAIAEKKILTYQYGKFNVDKKFEYNRNGDLYYVEPYALIWQNDYYYLIGRFIKTDEVRHYRLDRMRNIHLTNERFIKKDFDLNEYVNQSFHMFAGEEIRIKIRFHLHLVNVVLDRFGHDANIKQLDETHFLLTTKAKLSDGLINWILTWGHKAKVIEPEYVVQEMRERIQQMAALYMTDID</sequence>
<organism evidence="3 4">
    <name type="scientific">Virgibacillus halodenitrificans</name>
    <name type="common">Bacillus halodenitrificans</name>
    <dbReference type="NCBI Taxonomy" id="1482"/>
    <lineage>
        <taxon>Bacteria</taxon>
        <taxon>Bacillati</taxon>
        <taxon>Bacillota</taxon>
        <taxon>Bacilli</taxon>
        <taxon>Bacillales</taxon>
        <taxon>Bacillaceae</taxon>
        <taxon>Virgibacillus</taxon>
    </lineage>
</organism>
<evidence type="ECO:0000313" key="4">
    <source>
        <dbReference type="Proteomes" id="UP000182945"/>
    </source>
</evidence>
<dbReference type="InterPro" id="IPR057727">
    <property type="entry name" value="WCX_dom"/>
</dbReference>
<name>A0AAC9J239_VIRHA</name>
<evidence type="ECO:0000313" key="3">
    <source>
        <dbReference type="EMBL" id="APC49828.1"/>
    </source>
</evidence>
<dbReference type="AlphaFoldDB" id="A0AAC9J239"/>
<evidence type="ECO:0000259" key="2">
    <source>
        <dbReference type="Pfam" id="PF25583"/>
    </source>
</evidence>